<protein>
    <submittedName>
        <fullName evidence="2">Uncharacterized protein</fullName>
    </submittedName>
</protein>
<gene>
    <name evidence="2" type="ORF">BJY24_006975</name>
</gene>
<dbReference type="RefSeq" id="WP_040747566.1">
    <property type="nucleotide sequence ID" value="NZ_JACHIT010000002.1"/>
</dbReference>
<accession>A0A7W9ULZ4</accession>
<reference evidence="2 3" key="1">
    <citation type="submission" date="2020-08" db="EMBL/GenBank/DDBJ databases">
        <title>Sequencing the genomes of 1000 actinobacteria strains.</title>
        <authorList>
            <person name="Klenk H.-P."/>
        </authorList>
    </citation>
    <scope>NUCLEOTIDE SEQUENCE [LARGE SCALE GENOMIC DNA]</scope>
    <source>
        <strain evidence="2 3">DSM 43582</strain>
    </source>
</reference>
<feature type="compositionally biased region" description="Basic residues" evidence="1">
    <location>
        <begin position="58"/>
        <end position="79"/>
    </location>
</feature>
<comment type="caution">
    <text evidence="2">The sequence shown here is derived from an EMBL/GenBank/DDBJ whole genome shotgun (WGS) entry which is preliminary data.</text>
</comment>
<dbReference type="AlphaFoldDB" id="A0A7W9ULZ4"/>
<evidence type="ECO:0000313" key="2">
    <source>
        <dbReference type="EMBL" id="MBB5918063.1"/>
    </source>
</evidence>
<sequence>MVCTTICATGPASSEAAETLSGLDARLLALDPDLAELFAEVDEILCQARDRWISAPARGHRPRPHRPWRRRPALRHGRRPGPVQARGRGPPVLGTPARLDALDDKWE</sequence>
<evidence type="ECO:0000256" key="1">
    <source>
        <dbReference type="SAM" id="MobiDB-lite"/>
    </source>
</evidence>
<feature type="region of interest" description="Disordered" evidence="1">
    <location>
        <begin position="56"/>
        <end position="107"/>
    </location>
</feature>
<dbReference type="EMBL" id="JACHIT010000002">
    <property type="protein sequence ID" value="MBB5918063.1"/>
    <property type="molecule type" value="Genomic_DNA"/>
</dbReference>
<organism evidence="2 3">
    <name type="scientific">Nocardia transvalensis</name>
    <dbReference type="NCBI Taxonomy" id="37333"/>
    <lineage>
        <taxon>Bacteria</taxon>
        <taxon>Bacillati</taxon>
        <taxon>Actinomycetota</taxon>
        <taxon>Actinomycetes</taxon>
        <taxon>Mycobacteriales</taxon>
        <taxon>Nocardiaceae</taxon>
        <taxon>Nocardia</taxon>
    </lineage>
</organism>
<evidence type="ECO:0000313" key="3">
    <source>
        <dbReference type="Proteomes" id="UP000540412"/>
    </source>
</evidence>
<keyword evidence="3" id="KW-1185">Reference proteome</keyword>
<name>A0A7W9ULZ4_9NOCA</name>
<dbReference type="Proteomes" id="UP000540412">
    <property type="component" value="Unassembled WGS sequence"/>
</dbReference>
<proteinExistence type="predicted"/>